<dbReference type="InterPro" id="IPR005887">
    <property type="entry name" value="GH92_a_mannosidase_put"/>
</dbReference>
<dbReference type="GO" id="GO:0016787">
    <property type="term" value="F:hydrolase activity"/>
    <property type="evidence" value="ECO:0007669"/>
    <property type="project" value="UniProtKB-KW"/>
</dbReference>
<evidence type="ECO:0000259" key="6">
    <source>
        <dbReference type="Pfam" id="PF17678"/>
    </source>
</evidence>
<dbReference type="InterPro" id="IPR041371">
    <property type="entry name" value="GH92_N"/>
</dbReference>
<keyword evidence="4" id="KW-0732">Signal</keyword>
<dbReference type="InterPro" id="IPR008928">
    <property type="entry name" value="6-hairpin_glycosidase_sf"/>
</dbReference>
<protein>
    <submittedName>
        <fullName evidence="7">Glycoside hydrolase family 92 protein</fullName>
    </submittedName>
</protein>
<dbReference type="Pfam" id="PF07971">
    <property type="entry name" value="Glyco_hydro_92"/>
    <property type="match status" value="1"/>
</dbReference>
<dbReference type="EMBL" id="JABMKV010000005">
    <property type="protein sequence ID" value="NQX33130.1"/>
    <property type="molecule type" value="Genomic_DNA"/>
</dbReference>
<keyword evidence="8" id="KW-1185">Reference proteome</keyword>
<dbReference type="Pfam" id="PF17678">
    <property type="entry name" value="Glyco_hydro_92N"/>
    <property type="match status" value="1"/>
</dbReference>
<evidence type="ECO:0000256" key="3">
    <source>
        <dbReference type="ARBA" id="ARBA00022837"/>
    </source>
</evidence>
<dbReference type="NCBIfam" id="TIGR01180">
    <property type="entry name" value="aman2_put"/>
    <property type="match status" value="1"/>
</dbReference>
<dbReference type="Gene3D" id="1.20.1610.10">
    <property type="entry name" value="alpha-1,2-mannosidases domains"/>
    <property type="match status" value="1"/>
</dbReference>
<dbReference type="SUPFAM" id="SSF48208">
    <property type="entry name" value="Six-hairpin glycosidases"/>
    <property type="match status" value="1"/>
</dbReference>
<dbReference type="InterPro" id="IPR050883">
    <property type="entry name" value="PNGase"/>
</dbReference>
<dbReference type="Proteomes" id="UP000762110">
    <property type="component" value="Unassembled WGS sequence"/>
</dbReference>
<keyword evidence="7" id="KW-0378">Hydrolase</keyword>
<proteinExistence type="predicted"/>
<dbReference type="RefSeq" id="WP_173273941.1">
    <property type="nucleotide sequence ID" value="NZ_JABMKV010000005.1"/>
</dbReference>
<dbReference type="PANTHER" id="PTHR12143:SF39">
    <property type="entry name" value="SECRETED PROTEIN"/>
    <property type="match status" value="1"/>
</dbReference>
<comment type="caution">
    <text evidence="7">The sequence shown here is derived from an EMBL/GenBank/DDBJ whole genome shotgun (WGS) entry which is preliminary data.</text>
</comment>
<evidence type="ECO:0000256" key="1">
    <source>
        <dbReference type="ARBA" id="ARBA00001913"/>
    </source>
</evidence>
<sequence>MLFRSLTIRKIYQHTKIVVIIGLFTSLSQFANAQGNTNNSLTKYVDPLIGSAKHGHVFVGANVPYGAVQLGPNNIFEGWDWCSGYNYASNTITGFAHTHLSGTGIGDLGDISIMPTTGKLILEKGQKDNLSNGYVSTFSHDKEIAKAGYYSVWLDKYDIKAELTATERVGFHQYTFKKNAENPHLMLDLVEGIGWDAAVVSQVKLVDPQTIVGYRNSKGWSADQRLFFVIKLSQPVKDISIYDGSSLINGNNATGKQLKAVVNFQAIQQDVLKIKVAISPVSIENAILNLKTELPGWDFNGTVKRANLKWEKELQKVKIDASVNSKKIFYTALYHTMVAPSLFNDVNGDYLGTDKKVYKKANFNNLTTFSLWDTYRAAQPLYTILHQDKVSDVVNTMLAIYKQQGKLPVWHLMGSETNTMIGYHAVPIIVDAYLKGYRGFDVKLAYDAIKQSAMQKTEGIDYIQQLKFIPADKVNESVAKALEYAIDDYCIARMAKALGKTADYQYFTKRAKLYELYFDPQTQFMRGKLADGNWRTPFSPFASKHREDDYTEGNAWQYVWLVPQDGEGLVKLFGSEKSFINKLDSLFTVPFQFGEESSPDISGLIGNYAQGNEPGHHIPYLYPYVGQPWKTADLIRKIDKEFFTAKPDGLCGNEDVGQMSAWYIFSALGFYPVNPANGAYVFGSPLLNAATISLPANKKFVIKVINNSAKNKYIQKIILNGKPYTKSYLLHQSIVNGGNLQIYMGNQPSSTFGVNVKDRPVSNMN</sequence>
<feature type="domain" description="Glycosyl hydrolase family 92 N-terminal" evidence="6">
    <location>
        <begin position="44"/>
        <end position="279"/>
    </location>
</feature>
<feature type="signal peptide" evidence="4">
    <location>
        <begin position="1"/>
        <end position="33"/>
    </location>
</feature>
<evidence type="ECO:0000256" key="4">
    <source>
        <dbReference type="SAM" id="SignalP"/>
    </source>
</evidence>
<evidence type="ECO:0000259" key="5">
    <source>
        <dbReference type="Pfam" id="PF07971"/>
    </source>
</evidence>
<gene>
    <name evidence="7" type="ORF">HQN85_15435</name>
</gene>
<name>A0ABX2DGM6_9SPHI</name>
<dbReference type="InterPro" id="IPR012939">
    <property type="entry name" value="Glyco_hydro_92"/>
</dbReference>
<feature type="chain" id="PRO_5045303370" evidence="4">
    <location>
        <begin position="34"/>
        <end position="765"/>
    </location>
</feature>
<comment type="subunit">
    <text evidence="2">Monomer.</text>
</comment>
<dbReference type="Gene3D" id="3.30.2080.10">
    <property type="entry name" value="GH92 mannosidase domain"/>
    <property type="match status" value="1"/>
</dbReference>
<dbReference type="InterPro" id="IPR014718">
    <property type="entry name" value="GH-type_carb-bd"/>
</dbReference>
<dbReference type="Gene3D" id="1.20.1050.60">
    <property type="entry name" value="alpha-1,2-mannosidase"/>
    <property type="match status" value="1"/>
</dbReference>
<dbReference type="Gene3D" id="2.70.98.10">
    <property type="match status" value="1"/>
</dbReference>
<accession>A0ABX2DGM6</accession>
<comment type="cofactor">
    <cofactor evidence="1">
        <name>Ca(2+)</name>
        <dbReference type="ChEBI" id="CHEBI:29108"/>
    </cofactor>
</comment>
<keyword evidence="3" id="KW-0106">Calcium</keyword>
<evidence type="ECO:0000313" key="8">
    <source>
        <dbReference type="Proteomes" id="UP000762110"/>
    </source>
</evidence>
<evidence type="ECO:0000256" key="2">
    <source>
        <dbReference type="ARBA" id="ARBA00011245"/>
    </source>
</evidence>
<dbReference type="PANTHER" id="PTHR12143">
    <property type="entry name" value="PEPTIDE N-GLYCANASE PNGASE -RELATED"/>
    <property type="match status" value="1"/>
</dbReference>
<reference evidence="7 8" key="1">
    <citation type="submission" date="2020-05" db="EMBL/GenBank/DDBJ databases">
        <title>Description of Pedobacter foliorum sp. nov.</title>
        <authorList>
            <person name="Qi S."/>
            <person name="Carlier A."/>
            <person name="Cnockaert M."/>
            <person name="Vandamme P."/>
        </authorList>
    </citation>
    <scope>NUCLEOTIDE SEQUENCE [LARGE SCALE GENOMIC DNA]</scope>
    <source>
        <strain evidence="7 8">LMG 31300</strain>
    </source>
</reference>
<feature type="domain" description="Glycosyl hydrolase family 92" evidence="5">
    <location>
        <begin position="285"/>
        <end position="746"/>
    </location>
</feature>
<organism evidence="7 8">
    <name type="scientific">Pedobacter boryungensis</name>
    <dbReference type="NCBI Taxonomy" id="869962"/>
    <lineage>
        <taxon>Bacteria</taxon>
        <taxon>Pseudomonadati</taxon>
        <taxon>Bacteroidota</taxon>
        <taxon>Sphingobacteriia</taxon>
        <taxon>Sphingobacteriales</taxon>
        <taxon>Sphingobacteriaceae</taxon>
        <taxon>Pedobacter</taxon>
    </lineage>
</organism>
<evidence type="ECO:0000313" key="7">
    <source>
        <dbReference type="EMBL" id="NQX33130.1"/>
    </source>
</evidence>